<reference evidence="1 2" key="1">
    <citation type="submission" date="2014-04" db="EMBL/GenBank/DDBJ databases">
        <authorList>
            <consortium name="DOE Joint Genome Institute"/>
            <person name="Kuo A."/>
            <person name="Zuccaro A."/>
            <person name="Kohler A."/>
            <person name="Nagy L.G."/>
            <person name="Floudas D."/>
            <person name="Copeland A."/>
            <person name="Barry K.W."/>
            <person name="Cichocki N."/>
            <person name="Veneault-Fourrey C."/>
            <person name="LaButti K."/>
            <person name="Lindquist E.A."/>
            <person name="Lipzen A."/>
            <person name="Lundell T."/>
            <person name="Morin E."/>
            <person name="Murat C."/>
            <person name="Sun H."/>
            <person name="Tunlid A."/>
            <person name="Henrissat B."/>
            <person name="Grigoriev I.V."/>
            <person name="Hibbett D.S."/>
            <person name="Martin F."/>
            <person name="Nordberg H.P."/>
            <person name="Cantor M.N."/>
            <person name="Hua S.X."/>
        </authorList>
    </citation>
    <scope>NUCLEOTIDE SEQUENCE [LARGE SCALE GENOMIC DNA]</scope>
    <source>
        <strain evidence="1 2">MAFF 305830</strain>
    </source>
</reference>
<dbReference type="InterPro" id="IPR011009">
    <property type="entry name" value="Kinase-like_dom_sf"/>
</dbReference>
<dbReference type="Gene3D" id="1.10.510.10">
    <property type="entry name" value="Transferase(Phosphotransferase) domain 1"/>
    <property type="match status" value="1"/>
</dbReference>
<reference evidence="2" key="2">
    <citation type="submission" date="2015-01" db="EMBL/GenBank/DDBJ databases">
        <title>Evolutionary Origins and Diversification of the Mycorrhizal Mutualists.</title>
        <authorList>
            <consortium name="DOE Joint Genome Institute"/>
            <consortium name="Mycorrhizal Genomics Consortium"/>
            <person name="Kohler A."/>
            <person name="Kuo A."/>
            <person name="Nagy L.G."/>
            <person name="Floudas D."/>
            <person name="Copeland A."/>
            <person name="Barry K.W."/>
            <person name="Cichocki N."/>
            <person name="Veneault-Fourrey C."/>
            <person name="LaButti K."/>
            <person name="Lindquist E.A."/>
            <person name="Lipzen A."/>
            <person name="Lundell T."/>
            <person name="Morin E."/>
            <person name="Murat C."/>
            <person name="Riley R."/>
            <person name="Ohm R."/>
            <person name="Sun H."/>
            <person name="Tunlid A."/>
            <person name="Henrissat B."/>
            <person name="Grigoriev I.V."/>
            <person name="Hibbett D.S."/>
            <person name="Martin F."/>
        </authorList>
    </citation>
    <scope>NUCLEOTIDE SEQUENCE [LARGE SCALE GENOMIC DNA]</scope>
    <source>
        <strain evidence="2">MAFF 305830</strain>
    </source>
</reference>
<dbReference type="SUPFAM" id="SSF56112">
    <property type="entry name" value="Protein kinase-like (PK-like)"/>
    <property type="match status" value="1"/>
</dbReference>
<dbReference type="OrthoDB" id="4062651at2759"/>
<sequence length="303" mass="34377">MVCGAIKHENVHVEPLTPLLPMFPEFSIQGRSGQLAHCLRALREGLDALREFWQVAGVLEGTNKKASSDKLPELYLVPQCPDNGLLRFGEWQGTFESPMHERRNSDKPPCFFANLRKTGDECPRQVVVKFVYSYSGTYGTAVHRYLHSLGLAPFLYTVETLHRGLVMVVMDHLASEKGTEHWVELDTFEGKLGDRADKVRKRLGRIVDHLQAKKMVHVDLRPKNIMIKVDGNGDIIISEQEPILSVIDFDWAGTVDEVLYPPFLNPKVPWPPGAKAYQKVGENHDRILLNNWWAEFVKDSPAK</sequence>
<name>A0A0C3B126_SERVB</name>
<evidence type="ECO:0000313" key="2">
    <source>
        <dbReference type="Proteomes" id="UP000054097"/>
    </source>
</evidence>
<dbReference type="Proteomes" id="UP000054097">
    <property type="component" value="Unassembled WGS sequence"/>
</dbReference>
<proteinExistence type="predicted"/>
<keyword evidence="2" id="KW-1185">Reference proteome</keyword>
<dbReference type="InterPro" id="IPR008266">
    <property type="entry name" value="Tyr_kinase_AS"/>
</dbReference>
<dbReference type="HOGENOM" id="CLU_013871_0_0_1"/>
<dbReference type="GO" id="GO:0004672">
    <property type="term" value="F:protein kinase activity"/>
    <property type="evidence" value="ECO:0007669"/>
    <property type="project" value="InterPro"/>
</dbReference>
<evidence type="ECO:0000313" key="1">
    <source>
        <dbReference type="EMBL" id="KIM25914.1"/>
    </source>
</evidence>
<dbReference type="PROSITE" id="PS00109">
    <property type="entry name" value="PROTEIN_KINASE_TYR"/>
    <property type="match status" value="1"/>
</dbReference>
<protein>
    <submittedName>
        <fullName evidence="1">Uncharacterized protein</fullName>
    </submittedName>
</protein>
<gene>
    <name evidence="1" type="ORF">M408DRAFT_202263</name>
</gene>
<accession>A0A0C3B126</accession>
<dbReference type="AlphaFoldDB" id="A0A0C3B126"/>
<organism evidence="1 2">
    <name type="scientific">Serendipita vermifera MAFF 305830</name>
    <dbReference type="NCBI Taxonomy" id="933852"/>
    <lineage>
        <taxon>Eukaryota</taxon>
        <taxon>Fungi</taxon>
        <taxon>Dikarya</taxon>
        <taxon>Basidiomycota</taxon>
        <taxon>Agaricomycotina</taxon>
        <taxon>Agaricomycetes</taxon>
        <taxon>Sebacinales</taxon>
        <taxon>Serendipitaceae</taxon>
        <taxon>Serendipita</taxon>
    </lineage>
</organism>
<dbReference type="EMBL" id="KN824310">
    <property type="protein sequence ID" value="KIM25914.1"/>
    <property type="molecule type" value="Genomic_DNA"/>
</dbReference>